<comment type="caution">
    <text evidence="1">The sequence shown here is derived from an EMBL/GenBank/DDBJ whole genome shotgun (WGS) entry which is preliminary data.</text>
</comment>
<evidence type="ECO:0000313" key="2">
    <source>
        <dbReference type="Proteomes" id="UP000249248"/>
    </source>
</evidence>
<gene>
    <name evidence="1" type="ORF">DNU06_00415</name>
</gene>
<reference evidence="1 2" key="1">
    <citation type="submission" date="2018-06" db="EMBL/GenBank/DDBJ databases">
        <title>The draft genome sequence of Crocinitomix sp. SM1701.</title>
        <authorList>
            <person name="Zhang X."/>
        </authorList>
    </citation>
    <scope>NUCLEOTIDE SEQUENCE [LARGE SCALE GENOMIC DNA]</scope>
    <source>
        <strain evidence="1 2">SM1701</strain>
    </source>
</reference>
<organism evidence="1 2">
    <name type="scientific">Putridiphycobacter roseus</name>
    <dbReference type="NCBI Taxonomy" id="2219161"/>
    <lineage>
        <taxon>Bacteria</taxon>
        <taxon>Pseudomonadati</taxon>
        <taxon>Bacteroidota</taxon>
        <taxon>Flavobacteriia</taxon>
        <taxon>Flavobacteriales</taxon>
        <taxon>Crocinitomicaceae</taxon>
        <taxon>Putridiphycobacter</taxon>
    </lineage>
</organism>
<dbReference type="RefSeq" id="WP_111061234.1">
    <property type="nucleotide sequence ID" value="NZ_JBHUCU010000007.1"/>
</dbReference>
<dbReference type="InterPro" id="IPR052913">
    <property type="entry name" value="Glycopeptide_resist_protein"/>
</dbReference>
<dbReference type="Pfam" id="PF04294">
    <property type="entry name" value="VanW"/>
    <property type="match status" value="1"/>
</dbReference>
<accession>A0A2W1NGW3</accession>
<sequence>MKIPPQVLKPIKRHPLRRALGKEFFCLKRKWHWYSDKTKYAKEIRHVKYPIEITQHQSFLLKPLQNVDMQLQRNKTTNLAIAIKKFNGIVIKPGETFSFWKLVGRPSKLKGYLPGLVLSDGQIKSGIGGGLCQLGNLLFWMSMHTPLTIKQRYRHSYDVFPDVNRKVPFGSGATLAYNYIDLQIYNGSDQAFQLNVWLEKRFLRGSISTEIALKHTYHVFEKEHKFELQWWGGYTRHNEIWRNVIHKVSAETTEELVTENHAIMMYNPLLN</sequence>
<dbReference type="OrthoDB" id="9797191at2"/>
<name>A0A2W1NGW3_9FLAO</name>
<dbReference type="AlphaFoldDB" id="A0A2W1NGW3"/>
<dbReference type="InterPro" id="IPR007391">
    <property type="entry name" value="Vancomycin_resist_VanW"/>
</dbReference>
<dbReference type="PANTHER" id="PTHR35788:SF1">
    <property type="entry name" value="EXPORTED PROTEIN"/>
    <property type="match status" value="1"/>
</dbReference>
<evidence type="ECO:0000313" key="1">
    <source>
        <dbReference type="EMBL" id="PZE18333.1"/>
    </source>
</evidence>
<dbReference type="PANTHER" id="PTHR35788">
    <property type="entry name" value="EXPORTED PROTEIN-RELATED"/>
    <property type="match status" value="1"/>
</dbReference>
<keyword evidence="2" id="KW-1185">Reference proteome</keyword>
<dbReference type="Proteomes" id="UP000249248">
    <property type="component" value="Unassembled WGS sequence"/>
</dbReference>
<dbReference type="EMBL" id="QKSB01000001">
    <property type="protein sequence ID" value="PZE18333.1"/>
    <property type="molecule type" value="Genomic_DNA"/>
</dbReference>
<proteinExistence type="predicted"/>
<protein>
    <submittedName>
        <fullName evidence="1">Vancomycin resistance protein</fullName>
    </submittedName>
</protein>